<accession>A0A183L1P4</accession>
<evidence type="ECO:0000256" key="1">
    <source>
        <dbReference type="SAM" id="Phobius"/>
    </source>
</evidence>
<proteinExistence type="predicted"/>
<dbReference type="AlphaFoldDB" id="A0A183L1P4"/>
<organism evidence="2">
    <name type="scientific">Schistosoma curassoni</name>
    <dbReference type="NCBI Taxonomy" id="6186"/>
    <lineage>
        <taxon>Eukaryota</taxon>
        <taxon>Metazoa</taxon>
        <taxon>Spiralia</taxon>
        <taxon>Lophotrochozoa</taxon>
        <taxon>Platyhelminthes</taxon>
        <taxon>Trematoda</taxon>
        <taxon>Digenea</taxon>
        <taxon>Strigeidida</taxon>
        <taxon>Schistosomatoidea</taxon>
        <taxon>Schistosomatidae</taxon>
        <taxon>Schistosoma</taxon>
    </lineage>
</organism>
<name>A0A183L1P4_9TREM</name>
<reference evidence="2" key="1">
    <citation type="submission" date="2016-06" db="UniProtKB">
        <authorList>
            <consortium name="WormBaseParasite"/>
        </authorList>
    </citation>
    <scope>IDENTIFICATION</scope>
</reference>
<protein>
    <submittedName>
        <fullName evidence="2">Uncharacterized protein</fullName>
    </submittedName>
</protein>
<dbReference type="WBParaSite" id="SCUD_0002124701-mRNA-1">
    <property type="protein sequence ID" value="SCUD_0002124701-mRNA-1"/>
    <property type="gene ID" value="SCUD_0002124701"/>
</dbReference>
<feature type="transmembrane region" description="Helical" evidence="1">
    <location>
        <begin position="23"/>
        <end position="40"/>
    </location>
</feature>
<evidence type="ECO:0000313" key="2">
    <source>
        <dbReference type="WBParaSite" id="SCUD_0002124701-mRNA-1"/>
    </source>
</evidence>
<keyword evidence="1" id="KW-0472">Membrane</keyword>
<keyword evidence="1" id="KW-0812">Transmembrane</keyword>
<keyword evidence="1" id="KW-1133">Transmembrane helix</keyword>
<sequence length="41" mass="5003">MLILILLLIYLNSLYPLQLVMLLVYVYFVLLNSFYLYLIFQ</sequence>